<proteinExistence type="predicted"/>
<dbReference type="Proteomes" id="UP000450000">
    <property type="component" value="Unassembled WGS sequence"/>
</dbReference>
<comment type="caution">
    <text evidence="1">The sequence shown here is derived from an EMBL/GenBank/DDBJ whole genome shotgun (WGS) entry which is preliminary data.</text>
</comment>
<evidence type="ECO:0000313" key="1">
    <source>
        <dbReference type="EMBL" id="MQS17257.1"/>
    </source>
</evidence>
<organism evidence="1 2">
    <name type="scientific">Streptomyces kaniharaensis</name>
    <dbReference type="NCBI Taxonomy" id="212423"/>
    <lineage>
        <taxon>Bacteria</taxon>
        <taxon>Bacillati</taxon>
        <taxon>Actinomycetota</taxon>
        <taxon>Actinomycetes</taxon>
        <taxon>Kitasatosporales</taxon>
        <taxon>Streptomycetaceae</taxon>
        <taxon>Streptomyces</taxon>
    </lineage>
</organism>
<accession>A0A6N7L3B6</accession>
<sequence length="90" mass="9697">MNLTIPPAVVGRGAIRINLDRGIHPATLKPLLEPGTITPASRCGTCTFLVERVADDGKSRMKCAIKAQRRRGPDIKPDFPACVEFRTAAA</sequence>
<gene>
    <name evidence="1" type="ORF">F7Q99_35035</name>
</gene>
<keyword evidence="2" id="KW-1185">Reference proteome</keyword>
<reference evidence="1 2" key="1">
    <citation type="submission" date="2019-09" db="EMBL/GenBank/DDBJ databases">
        <title>Genome Sequences of Streptomyces kaniharaensis ATCC 21070.</title>
        <authorList>
            <person name="Zhu W."/>
            <person name="De Crecy-Lagard V."/>
            <person name="Richards N.G."/>
        </authorList>
    </citation>
    <scope>NUCLEOTIDE SEQUENCE [LARGE SCALE GENOMIC DNA]</scope>
    <source>
        <strain evidence="1 2">SF-557</strain>
    </source>
</reference>
<evidence type="ECO:0000313" key="2">
    <source>
        <dbReference type="Proteomes" id="UP000450000"/>
    </source>
</evidence>
<dbReference type="RefSeq" id="WP_153469813.1">
    <property type="nucleotide sequence ID" value="NZ_WBOF01000004.1"/>
</dbReference>
<dbReference type="EMBL" id="WBOF01000004">
    <property type="protein sequence ID" value="MQS17257.1"/>
    <property type="molecule type" value="Genomic_DNA"/>
</dbReference>
<dbReference type="OrthoDB" id="4254537at2"/>
<dbReference type="AlphaFoldDB" id="A0A6N7L3B6"/>
<name>A0A6N7L3B6_9ACTN</name>
<protein>
    <submittedName>
        <fullName evidence="1">Uncharacterized protein</fullName>
    </submittedName>
</protein>